<gene>
    <name evidence="2" type="ORF">METZ01_LOCUS454910</name>
</gene>
<feature type="compositionally biased region" description="Acidic residues" evidence="1">
    <location>
        <begin position="10"/>
        <end position="25"/>
    </location>
</feature>
<sequence>TITDIASNDNELEIDEFPEEIESLDDFISKREN</sequence>
<protein>
    <submittedName>
        <fullName evidence="2">Uncharacterized protein</fullName>
    </submittedName>
</protein>
<feature type="non-terminal residue" evidence="2">
    <location>
        <position position="1"/>
    </location>
</feature>
<dbReference type="AlphaFoldDB" id="A0A383A2B9"/>
<dbReference type="EMBL" id="UINC01188705">
    <property type="protein sequence ID" value="SVE02056.1"/>
    <property type="molecule type" value="Genomic_DNA"/>
</dbReference>
<proteinExistence type="predicted"/>
<organism evidence="2">
    <name type="scientific">marine metagenome</name>
    <dbReference type="NCBI Taxonomy" id="408172"/>
    <lineage>
        <taxon>unclassified sequences</taxon>
        <taxon>metagenomes</taxon>
        <taxon>ecological metagenomes</taxon>
    </lineage>
</organism>
<reference evidence="2" key="1">
    <citation type="submission" date="2018-05" db="EMBL/GenBank/DDBJ databases">
        <authorList>
            <person name="Lanie J.A."/>
            <person name="Ng W.-L."/>
            <person name="Kazmierczak K.M."/>
            <person name="Andrzejewski T.M."/>
            <person name="Davidsen T.M."/>
            <person name="Wayne K.J."/>
            <person name="Tettelin H."/>
            <person name="Glass J.I."/>
            <person name="Rusch D."/>
            <person name="Podicherti R."/>
            <person name="Tsui H.-C.T."/>
            <person name="Winkler M.E."/>
        </authorList>
    </citation>
    <scope>NUCLEOTIDE SEQUENCE</scope>
</reference>
<accession>A0A383A2B9</accession>
<feature type="region of interest" description="Disordered" evidence="1">
    <location>
        <begin position="1"/>
        <end position="33"/>
    </location>
</feature>
<evidence type="ECO:0000256" key="1">
    <source>
        <dbReference type="SAM" id="MobiDB-lite"/>
    </source>
</evidence>
<evidence type="ECO:0000313" key="2">
    <source>
        <dbReference type="EMBL" id="SVE02056.1"/>
    </source>
</evidence>
<name>A0A383A2B9_9ZZZZ</name>